<comment type="miscellaneous">
    <text evidence="8">The reaction proceeds by a bi uni uni bi ping pong mechanism.</text>
</comment>
<feature type="binding site" evidence="8">
    <location>
        <position position="178"/>
    </location>
    <ligand>
        <name>ATP</name>
        <dbReference type="ChEBI" id="CHEBI:30616"/>
    </ligand>
</feature>
<dbReference type="GO" id="GO:0005524">
    <property type="term" value="F:ATP binding"/>
    <property type="evidence" value="ECO:0007669"/>
    <property type="project" value="UniProtKB-KW"/>
</dbReference>
<dbReference type="STRING" id="406100.SAMN04488052_101902"/>
<evidence type="ECO:0000256" key="6">
    <source>
        <dbReference type="ARBA" id="ARBA00022840"/>
    </source>
</evidence>
<dbReference type="RefSeq" id="WP_091640238.1">
    <property type="nucleotide sequence ID" value="NZ_FOEG01000001.1"/>
</dbReference>
<dbReference type="GO" id="GO:0015940">
    <property type="term" value="P:pantothenate biosynthetic process"/>
    <property type="evidence" value="ECO:0007669"/>
    <property type="project" value="UniProtKB-UniRule"/>
</dbReference>
<name>A0A1H8R0U7_9GAMM</name>
<feature type="binding site" evidence="8">
    <location>
        <begin position="30"/>
        <end position="37"/>
    </location>
    <ligand>
        <name>ATP</name>
        <dbReference type="ChEBI" id="CHEBI:30616"/>
    </ligand>
</feature>
<evidence type="ECO:0000256" key="4">
    <source>
        <dbReference type="ARBA" id="ARBA00022655"/>
    </source>
</evidence>
<comment type="function">
    <text evidence="8">Catalyzes the condensation of pantoate with beta-alanine in an ATP-dependent reaction via a pantoyl-adenylate intermediate.</text>
</comment>
<dbReference type="Gene3D" id="3.40.50.620">
    <property type="entry name" value="HUPs"/>
    <property type="match status" value="1"/>
</dbReference>
<comment type="subcellular location">
    <subcellularLocation>
        <location evidence="8">Cytoplasm</location>
    </subcellularLocation>
</comment>
<comment type="catalytic activity">
    <reaction evidence="7 8">
        <text>(R)-pantoate + beta-alanine + ATP = (R)-pantothenate + AMP + diphosphate + H(+)</text>
        <dbReference type="Rhea" id="RHEA:10912"/>
        <dbReference type="ChEBI" id="CHEBI:15378"/>
        <dbReference type="ChEBI" id="CHEBI:15980"/>
        <dbReference type="ChEBI" id="CHEBI:29032"/>
        <dbReference type="ChEBI" id="CHEBI:30616"/>
        <dbReference type="ChEBI" id="CHEBI:33019"/>
        <dbReference type="ChEBI" id="CHEBI:57966"/>
        <dbReference type="ChEBI" id="CHEBI:456215"/>
        <dbReference type="EC" id="6.3.2.1"/>
    </reaction>
</comment>
<dbReference type="NCBIfam" id="TIGR00018">
    <property type="entry name" value="panC"/>
    <property type="match status" value="1"/>
</dbReference>
<dbReference type="GO" id="GO:0004592">
    <property type="term" value="F:pantoate-beta-alanine ligase activity"/>
    <property type="evidence" value="ECO:0007669"/>
    <property type="project" value="UniProtKB-UniRule"/>
</dbReference>
<gene>
    <name evidence="8" type="primary">panC</name>
    <name evidence="9" type="ORF">SAMN04488052_101902</name>
</gene>
<reference evidence="9 10" key="1">
    <citation type="submission" date="2016-10" db="EMBL/GenBank/DDBJ databases">
        <authorList>
            <person name="de Groot N.N."/>
        </authorList>
    </citation>
    <scope>NUCLEOTIDE SEQUENCE [LARGE SCALE GENOMIC DNA]</scope>
    <source>
        <strain evidence="9 10">CGMCC 1.6291</strain>
    </source>
</reference>
<dbReference type="InterPro" id="IPR004821">
    <property type="entry name" value="Cyt_trans-like"/>
</dbReference>
<dbReference type="InterPro" id="IPR042176">
    <property type="entry name" value="Pantoate_ligase_C"/>
</dbReference>
<dbReference type="EMBL" id="FOEG01000001">
    <property type="protein sequence ID" value="SEO59748.1"/>
    <property type="molecule type" value="Genomic_DNA"/>
</dbReference>
<dbReference type="Pfam" id="PF02569">
    <property type="entry name" value="Pantoate_ligase"/>
    <property type="match status" value="1"/>
</dbReference>
<keyword evidence="3 8" id="KW-0436">Ligase</keyword>
<protein>
    <recommendedName>
        <fullName evidence="8">Pantothenate synthetase</fullName>
        <shortName evidence="8">PS</shortName>
        <ecNumber evidence="8">6.3.2.1</ecNumber>
    </recommendedName>
    <alternativeName>
        <fullName evidence="8">Pantoate--beta-alanine ligase</fullName>
    </alternativeName>
    <alternativeName>
        <fullName evidence="8">Pantoate-activating enzyme</fullName>
    </alternativeName>
</protein>
<dbReference type="InterPro" id="IPR014729">
    <property type="entry name" value="Rossmann-like_a/b/a_fold"/>
</dbReference>
<feature type="binding site" evidence="8">
    <location>
        <position position="61"/>
    </location>
    <ligand>
        <name>(R)-pantoate</name>
        <dbReference type="ChEBI" id="CHEBI:15980"/>
    </ligand>
</feature>
<feature type="binding site" evidence="8">
    <location>
        <position position="61"/>
    </location>
    <ligand>
        <name>beta-alanine</name>
        <dbReference type="ChEBI" id="CHEBI:57966"/>
    </ligand>
</feature>
<comment type="subunit">
    <text evidence="8">Homodimer.</text>
</comment>
<feature type="binding site" evidence="8">
    <location>
        <begin position="186"/>
        <end position="189"/>
    </location>
    <ligand>
        <name>ATP</name>
        <dbReference type="ChEBI" id="CHEBI:30616"/>
    </ligand>
</feature>
<keyword evidence="5 8" id="KW-0547">Nucleotide-binding</keyword>
<evidence type="ECO:0000313" key="10">
    <source>
        <dbReference type="Proteomes" id="UP000199657"/>
    </source>
</evidence>
<evidence type="ECO:0000256" key="1">
    <source>
        <dbReference type="ARBA" id="ARBA00004990"/>
    </source>
</evidence>
<evidence type="ECO:0000256" key="5">
    <source>
        <dbReference type="ARBA" id="ARBA00022741"/>
    </source>
</evidence>
<dbReference type="NCBIfam" id="TIGR00125">
    <property type="entry name" value="cyt_tran_rel"/>
    <property type="match status" value="1"/>
</dbReference>
<evidence type="ECO:0000313" key="9">
    <source>
        <dbReference type="EMBL" id="SEO59748.1"/>
    </source>
</evidence>
<evidence type="ECO:0000256" key="8">
    <source>
        <dbReference type="HAMAP-Rule" id="MF_00158"/>
    </source>
</evidence>
<dbReference type="GO" id="GO:0005829">
    <property type="term" value="C:cytosol"/>
    <property type="evidence" value="ECO:0007669"/>
    <property type="project" value="TreeGrafter"/>
</dbReference>
<dbReference type="OrthoDB" id="9773087at2"/>
<keyword evidence="4 8" id="KW-0566">Pantothenate biosynthesis</keyword>
<feature type="binding site" evidence="8">
    <location>
        <begin position="149"/>
        <end position="152"/>
    </location>
    <ligand>
        <name>ATP</name>
        <dbReference type="ChEBI" id="CHEBI:30616"/>
    </ligand>
</feature>
<feature type="active site" description="Proton donor" evidence="8">
    <location>
        <position position="37"/>
    </location>
</feature>
<organism evidence="9 10">
    <name type="scientific">Aquisalimonas asiatica</name>
    <dbReference type="NCBI Taxonomy" id="406100"/>
    <lineage>
        <taxon>Bacteria</taxon>
        <taxon>Pseudomonadati</taxon>
        <taxon>Pseudomonadota</taxon>
        <taxon>Gammaproteobacteria</taxon>
        <taxon>Chromatiales</taxon>
        <taxon>Ectothiorhodospiraceae</taxon>
        <taxon>Aquisalimonas</taxon>
    </lineage>
</organism>
<dbReference type="SUPFAM" id="SSF52374">
    <property type="entry name" value="Nucleotidylyl transferase"/>
    <property type="match status" value="1"/>
</dbReference>
<dbReference type="EC" id="6.3.2.1" evidence="8"/>
<comment type="pathway">
    <text evidence="1 8">Cofactor biosynthesis; (R)-pantothenate biosynthesis; (R)-pantothenate from (R)-pantoate and beta-alanine: step 1/1.</text>
</comment>
<evidence type="ECO:0000256" key="2">
    <source>
        <dbReference type="ARBA" id="ARBA00009256"/>
    </source>
</evidence>
<accession>A0A1H8R0U7</accession>
<proteinExistence type="inferred from homology"/>
<dbReference type="Proteomes" id="UP000199657">
    <property type="component" value="Unassembled WGS sequence"/>
</dbReference>
<dbReference type="InterPro" id="IPR003721">
    <property type="entry name" value="Pantoate_ligase"/>
</dbReference>
<evidence type="ECO:0000256" key="7">
    <source>
        <dbReference type="ARBA" id="ARBA00048258"/>
    </source>
</evidence>
<dbReference type="PANTHER" id="PTHR21299:SF1">
    <property type="entry name" value="PANTOATE--BETA-ALANINE LIGASE"/>
    <property type="match status" value="1"/>
</dbReference>
<dbReference type="Gene3D" id="3.30.1300.10">
    <property type="entry name" value="Pantoate-beta-alanine ligase, C-terminal domain"/>
    <property type="match status" value="1"/>
</dbReference>
<dbReference type="HAMAP" id="MF_00158">
    <property type="entry name" value="PanC"/>
    <property type="match status" value="1"/>
</dbReference>
<dbReference type="CDD" id="cd00560">
    <property type="entry name" value="PanC"/>
    <property type="match status" value="1"/>
</dbReference>
<keyword evidence="8" id="KW-0963">Cytoplasm</keyword>
<comment type="similarity">
    <text evidence="2 8">Belongs to the pantothenate synthetase family.</text>
</comment>
<dbReference type="FunFam" id="3.40.50.620:FF:000013">
    <property type="entry name" value="Pantothenate synthetase"/>
    <property type="match status" value="1"/>
</dbReference>
<keyword evidence="10" id="KW-1185">Reference proteome</keyword>
<sequence>MDTFHQIERMRNQVRRWQAAGEVVGFVPTMGNLHEGHLRLVRHARRVSDRVVVSVFVNPTQFGPGEDFDAYPRTLEADSEHLLAEGVDALFAPTVNEVYPRGLDHLVTVHVPGLSDILCGAHRPGHFTGVATVVCKLFGMVGPDLAVFGRKDYQQFQVIRRMVTDLNLPVEVIGSETAREQDGLALSSRNAYLEPAQRDTAPALYRELHRIATALRGGERDFLQLEADGWKHLTQAGLAPDYVSIRLRDNLAEPVPDLPASAFVVLAAAWLGRARLIDNIEVADLAS</sequence>
<keyword evidence="6 8" id="KW-0067">ATP-binding</keyword>
<dbReference type="UniPathway" id="UPA00028">
    <property type="reaction ID" value="UER00005"/>
</dbReference>
<dbReference type="AlphaFoldDB" id="A0A1H8R0U7"/>
<feature type="binding site" evidence="8">
    <location>
        <position position="155"/>
    </location>
    <ligand>
        <name>(R)-pantoate</name>
        <dbReference type="ChEBI" id="CHEBI:15980"/>
    </ligand>
</feature>
<dbReference type="PANTHER" id="PTHR21299">
    <property type="entry name" value="CYTIDYLATE KINASE/PANTOATE-BETA-ALANINE LIGASE"/>
    <property type="match status" value="1"/>
</dbReference>
<evidence type="ECO:0000256" key="3">
    <source>
        <dbReference type="ARBA" id="ARBA00022598"/>
    </source>
</evidence>